<name>A0A1M6UDR1_9FIRM</name>
<proteinExistence type="predicted"/>
<evidence type="ECO:0000256" key="3">
    <source>
        <dbReference type="ARBA" id="ARBA00023002"/>
    </source>
</evidence>
<keyword evidence="3" id="KW-0560">Oxidoreductase</keyword>
<dbReference type="PANTHER" id="PTHR43498">
    <property type="entry name" value="FERREDOXIN:COB-COM HETERODISULFIDE REDUCTASE SUBUNIT A"/>
    <property type="match status" value="1"/>
</dbReference>
<evidence type="ECO:0000256" key="2">
    <source>
        <dbReference type="ARBA" id="ARBA00022723"/>
    </source>
</evidence>
<evidence type="ECO:0000256" key="4">
    <source>
        <dbReference type="ARBA" id="ARBA00023004"/>
    </source>
</evidence>
<protein>
    <submittedName>
        <fullName evidence="6">FAD dependent oxidoreductase</fullName>
    </submittedName>
</protein>
<dbReference type="PANTHER" id="PTHR43498:SF1">
    <property type="entry name" value="COB--COM HETERODISULFIDE REDUCTASE IRON-SULFUR SUBUNIT A"/>
    <property type="match status" value="1"/>
</dbReference>
<dbReference type="InterPro" id="IPR036188">
    <property type="entry name" value="FAD/NAD-bd_sf"/>
</dbReference>
<dbReference type="AlphaFoldDB" id="A0A1M6UDR1"/>
<dbReference type="Pfam" id="PF12831">
    <property type="entry name" value="FAD_oxidored"/>
    <property type="match status" value="1"/>
</dbReference>
<dbReference type="GO" id="GO:0046872">
    <property type="term" value="F:metal ion binding"/>
    <property type="evidence" value="ECO:0007669"/>
    <property type="project" value="UniProtKB-KW"/>
</dbReference>
<accession>A0A1M6UDR1</accession>
<keyword evidence="4" id="KW-0408">Iron</keyword>
<reference evidence="6 7" key="1">
    <citation type="submission" date="2016-11" db="EMBL/GenBank/DDBJ databases">
        <authorList>
            <person name="Jaros S."/>
            <person name="Januszkiewicz K."/>
            <person name="Wedrychowicz H."/>
        </authorList>
    </citation>
    <scope>NUCLEOTIDE SEQUENCE [LARGE SCALE GENOMIC DNA]</scope>
    <source>
        <strain evidence="6 7">DSM 15929</strain>
    </source>
</reference>
<dbReference type="STRING" id="1121322.SAMN02745136_03043"/>
<sequence>MKKLYFDVTVAGGGIAGICAAVAAARKGLKVLLMNDRSVLGGNASSEIGIAISGASHLGLNPSIYAREGGLIEEIRLRMAKYAIGGGYDKGALLDAVFFDLIYENKNITLFLNTTVYSCEVAERKITQCYARHTISNEAYCIESKIYVDATGNGILAHEAGCTYHMGREGKEEYGETWAPDKADKYTMGNTFYFETCDCGQEVTFTPPEFAHKVGDMDFIKDIHNPKNFRNITVKGAHWSLEYGGQVDVIYQSEDVDLELRKLIYGIWDYIKNSGKYPEAKNYVLKRIYTRSGARESRRFMGDYVLTENDIENKRSFEDAVCIGGWPMDVHANLGIYDSAPASNFIPVTGIYNIPMGSLYSKDLDNLMLAGRDISVSHIALGSTRVMATCGAIGQAVGTAAKYCIEQELSPREVTKLYQKELQRTLAEDDQTIIGISNISPVMQKFTASATSEKKYENVKGTGTMKLAYDYGLAFMLETEHLNSVKVRIRNHSAEAKLLRYKILTGSHKETFLPEKVIKTYDTSIPGEYDGWVRLAIDADRGKDGKLYLIFEKNDALSLDTAFQRPTGAITLRMHTSENCGECNHDSIPLNKDTGYLFFEHRYERNRNILFQDMVPEQRVFSPAMALSPYTRPYGMPNLWIGEGEFPQTLTLTAEEPVDAGKIAITFDSFLEGENAQNMPDCLVRKYELTIHSKDGIIKKQVQDNWKRYQVFDISAIEIRKIEIKVISSWGAEAGIYGVNLF</sequence>
<evidence type="ECO:0000256" key="5">
    <source>
        <dbReference type="ARBA" id="ARBA00023014"/>
    </source>
</evidence>
<evidence type="ECO:0000256" key="1">
    <source>
        <dbReference type="ARBA" id="ARBA00022485"/>
    </source>
</evidence>
<keyword evidence="2" id="KW-0479">Metal-binding</keyword>
<evidence type="ECO:0000313" key="6">
    <source>
        <dbReference type="EMBL" id="SHK67316.1"/>
    </source>
</evidence>
<keyword evidence="7" id="KW-1185">Reference proteome</keyword>
<dbReference type="RefSeq" id="WP_073277424.1">
    <property type="nucleotide sequence ID" value="NZ_FRAC01000015.1"/>
</dbReference>
<organism evidence="6 7">
    <name type="scientific">Anaerocolumna jejuensis DSM 15929</name>
    <dbReference type="NCBI Taxonomy" id="1121322"/>
    <lineage>
        <taxon>Bacteria</taxon>
        <taxon>Bacillati</taxon>
        <taxon>Bacillota</taxon>
        <taxon>Clostridia</taxon>
        <taxon>Lachnospirales</taxon>
        <taxon>Lachnospiraceae</taxon>
        <taxon>Anaerocolumna</taxon>
    </lineage>
</organism>
<keyword evidence="5" id="KW-0411">Iron-sulfur</keyword>
<dbReference type="Gene3D" id="3.50.50.60">
    <property type="entry name" value="FAD/NAD(P)-binding domain"/>
    <property type="match status" value="1"/>
</dbReference>
<gene>
    <name evidence="6" type="ORF">SAMN02745136_03043</name>
</gene>
<dbReference type="EMBL" id="FRAC01000015">
    <property type="protein sequence ID" value="SHK67316.1"/>
    <property type="molecule type" value="Genomic_DNA"/>
</dbReference>
<evidence type="ECO:0000313" key="7">
    <source>
        <dbReference type="Proteomes" id="UP000184386"/>
    </source>
</evidence>
<dbReference type="Proteomes" id="UP000184386">
    <property type="component" value="Unassembled WGS sequence"/>
</dbReference>
<dbReference type="GO" id="GO:0016491">
    <property type="term" value="F:oxidoreductase activity"/>
    <property type="evidence" value="ECO:0007669"/>
    <property type="project" value="UniProtKB-KW"/>
</dbReference>
<keyword evidence="1" id="KW-0004">4Fe-4S</keyword>
<dbReference type="SUPFAM" id="SSF51905">
    <property type="entry name" value="FAD/NAD(P)-binding domain"/>
    <property type="match status" value="1"/>
</dbReference>
<dbReference type="InterPro" id="IPR039650">
    <property type="entry name" value="HdrA-like"/>
</dbReference>
<dbReference type="GO" id="GO:0051539">
    <property type="term" value="F:4 iron, 4 sulfur cluster binding"/>
    <property type="evidence" value="ECO:0007669"/>
    <property type="project" value="UniProtKB-KW"/>
</dbReference>